<dbReference type="EMBL" id="RBZW01000032">
    <property type="protein sequence ID" value="THE64545.1"/>
    <property type="molecule type" value="Genomic_DNA"/>
</dbReference>
<accession>A0A4S3TN78</accession>
<evidence type="ECO:0000313" key="1">
    <source>
        <dbReference type="EMBL" id="THE64545.1"/>
    </source>
</evidence>
<dbReference type="OrthoDB" id="195695at2157"/>
<proteinExistence type="predicted"/>
<sequence>MKTELEDGREVEIEITGSPQNKRRIDVEVDGGRRWVFAVQENVAVLVMALNEIGSRIDVDVLPTWIEPTLQRIGLEGVEA</sequence>
<dbReference type="AlphaFoldDB" id="A0A4S3TN78"/>
<reference evidence="1 2" key="1">
    <citation type="submission" date="2018-10" db="EMBL/GenBank/DDBJ databases">
        <title>Natronolimnobius sp. XQ-INN 246 isolated from Inner Mongolia Autonomous Region of China.</title>
        <authorList>
            <person name="Xue Q."/>
        </authorList>
    </citation>
    <scope>NUCLEOTIDE SEQUENCE [LARGE SCALE GENOMIC DNA]</scope>
    <source>
        <strain evidence="1 2">XQ-INN 246</strain>
    </source>
</reference>
<evidence type="ECO:0000313" key="2">
    <source>
        <dbReference type="Proteomes" id="UP000318864"/>
    </source>
</evidence>
<keyword evidence="2" id="KW-1185">Reference proteome</keyword>
<name>A0A4S3TN78_9EURY</name>
<protein>
    <submittedName>
        <fullName evidence="1">Uncharacterized protein</fullName>
    </submittedName>
</protein>
<comment type="caution">
    <text evidence="1">The sequence shown here is derived from an EMBL/GenBank/DDBJ whole genome shotgun (WGS) entry which is preliminary data.</text>
</comment>
<dbReference type="Proteomes" id="UP000318864">
    <property type="component" value="Unassembled WGS sequence"/>
</dbReference>
<gene>
    <name evidence="1" type="ORF">D8Y22_12850</name>
</gene>
<organism evidence="1 2">
    <name type="scientific">Salinadaptatus halalkaliphilus</name>
    <dbReference type="NCBI Taxonomy" id="2419781"/>
    <lineage>
        <taxon>Archaea</taxon>
        <taxon>Methanobacteriati</taxon>
        <taxon>Methanobacteriota</taxon>
        <taxon>Stenosarchaea group</taxon>
        <taxon>Halobacteria</taxon>
        <taxon>Halobacteriales</taxon>
        <taxon>Natrialbaceae</taxon>
        <taxon>Salinadaptatus</taxon>
    </lineage>
</organism>